<reference evidence="2" key="1">
    <citation type="submission" date="2020-04" db="EMBL/GenBank/DDBJ databases">
        <title>Draft genome resource of the tomato pathogen Pseudocercospora fuligena.</title>
        <authorList>
            <person name="Zaccaron A."/>
        </authorList>
    </citation>
    <scope>NUCLEOTIDE SEQUENCE</scope>
    <source>
        <strain evidence="2">PF001</strain>
    </source>
</reference>
<dbReference type="Proteomes" id="UP000660729">
    <property type="component" value="Unassembled WGS sequence"/>
</dbReference>
<dbReference type="Pfam" id="PF06985">
    <property type="entry name" value="HET"/>
    <property type="match status" value="1"/>
</dbReference>
<feature type="domain" description="Heterokaryon incompatibility" evidence="1">
    <location>
        <begin position="252"/>
        <end position="414"/>
    </location>
</feature>
<dbReference type="Pfam" id="PF26639">
    <property type="entry name" value="Het-6_barrel"/>
    <property type="match status" value="1"/>
</dbReference>
<evidence type="ECO:0000313" key="3">
    <source>
        <dbReference type="Proteomes" id="UP000660729"/>
    </source>
</evidence>
<accession>A0A8H6RDG1</accession>
<proteinExistence type="predicted"/>
<dbReference type="InterPro" id="IPR010730">
    <property type="entry name" value="HET"/>
</dbReference>
<dbReference type="OrthoDB" id="4850726at2759"/>
<sequence length="871" mass="99349">MGDSGFRLWRQDEDGEHHLNIPRFEFAPLDDEKKEQRFIILRPSAENLNDPENYVRCELETIPLEDAPPFIAIKNARGYRLLTQVIEVNRKAHIISAALEAFLRHFRAMSDEPIRLWTRYLCVDEFSEEQPKYWTRDWCDMMYAKATDVVDMHEFNATHIENGAMQTIVEPEHRNWRKDWMAQDQRAVYPKVFPIRLGLMPKSDIPTHDYQYVPLDPVADEIRVIILHPAQDESAPLVVHLGHCPIRCEVRFAALSYRWGLSEETTTITAMGMKMQIRKGLAEALRSMRRKEHELPIWVDAISINQGDVMERGRQVARMGEIFDHASAIWSYTGPRTDDSDEAIFFIKELKKHPMMRVNDAREWHFGTWNSKGHGEGIAYGENTIGSERLPALCAALYKFLTRSYFHRAWVLQELAFASSAAVGVGQTWGLAYDDLDKATQNFMTMLRDDIVLRGQIAEQDTSLGDVDPWQLAFVRKLFYFRHLLSSGQWRAIPIGIPIAEQSPGYLETLILARDFECTDPHDKIFALWNLARDKDGLQFEFDYTKSVPDTYRDFAKAWIVQHQKLDIIGAVESCVASAGFYQKTPSWVPDWSTSATASCLVREEYIPDRPMMSIGALDGAFYSADGAMSSTDAESPLFHFEGDVLCCTGIILDTIETVFEAPADIPPGTLFQSGDPETAYKFACWVAQMERYYADHPEPCPYSDPLQAAWAMLHGDVAASWPLREQNPDNADYDYDEKYVAIARDPYRPQPGVTPSRRILGYAGGYERRQARDVVKQVLRGRRPFVTENGYMGLAPAYIEEEAKPWLLAIIATCSVPLLLRERDDGTYQICGTCFVQGWMEGEVFSEMMGADNPQEFWSSVGDGATLQIA</sequence>
<protein>
    <submittedName>
        <fullName evidence="2">Heterokaryon incompatibility protein 6, OR allele</fullName>
    </submittedName>
</protein>
<name>A0A8H6RDG1_9PEZI</name>
<dbReference type="PANTHER" id="PTHR24148">
    <property type="entry name" value="ANKYRIN REPEAT DOMAIN-CONTAINING PROTEIN 39 HOMOLOG-RELATED"/>
    <property type="match status" value="1"/>
</dbReference>
<evidence type="ECO:0000313" key="2">
    <source>
        <dbReference type="EMBL" id="KAF7189086.1"/>
    </source>
</evidence>
<comment type="caution">
    <text evidence="2">The sequence shown here is derived from an EMBL/GenBank/DDBJ whole genome shotgun (WGS) entry which is preliminary data.</text>
</comment>
<dbReference type="InterPro" id="IPR052895">
    <property type="entry name" value="HetReg/Transcr_Mod"/>
</dbReference>
<dbReference type="EMBL" id="JABCIY010000194">
    <property type="protein sequence ID" value="KAF7189086.1"/>
    <property type="molecule type" value="Genomic_DNA"/>
</dbReference>
<dbReference type="AlphaFoldDB" id="A0A8H6RDG1"/>
<gene>
    <name evidence="2" type="ORF">HII31_09508</name>
</gene>
<organism evidence="2 3">
    <name type="scientific">Pseudocercospora fuligena</name>
    <dbReference type="NCBI Taxonomy" id="685502"/>
    <lineage>
        <taxon>Eukaryota</taxon>
        <taxon>Fungi</taxon>
        <taxon>Dikarya</taxon>
        <taxon>Ascomycota</taxon>
        <taxon>Pezizomycotina</taxon>
        <taxon>Dothideomycetes</taxon>
        <taxon>Dothideomycetidae</taxon>
        <taxon>Mycosphaerellales</taxon>
        <taxon>Mycosphaerellaceae</taxon>
        <taxon>Pseudocercospora</taxon>
    </lineage>
</organism>
<dbReference type="PANTHER" id="PTHR24148:SF64">
    <property type="entry name" value="HETEROKARYON INCOMPATIBILITY DOMAIN-CONTAINING PROTEIN"/>
    <property type="match status" value="1"/>
</dbReference>
<evidence type="ECO:0000259" key="1">
    <source>
        <dbReference type="Pfam" id="PF06985"/>
    </source>
</evidence>
<keyword evidence="3" id="KW-1185">Reference proteome</keyword>